<dbReference type="InterPro" id="IPR017927">
    <property type="entry name" value="FAD-bd_FR_type"/>
</dbReference>
<reference evidence="10" key="1">
    <citation type="submission" date="2017-08" db="EMBL/GenBank/DDBJ databases">
        <authorList>
            <person name="Polle J.E."/>
            <person name="Barry K."/>
            <person name="Cushman J."/>
            <person name="Schmutz J."/>
            <person name="Tran D."/>
            <person name="Hathwaick L.T."/>
            <person name="Yim W.C."/>
            <person name="Jenkins J."/>
            <person name="Mckie-Krisberg Z.M."/>
            <person name="Prochnik S."/>
            <person name="Lindquist E."/>
            <person name="Dockter R.B."/>
            <person name="Adam C."/>
            <person name="Molina H."/>
            <person name="Bunkerborg J."/>
            <person name="Jin E."/>
            <person name="Buchheim M."/>
            <person name="Magnuson J."/>
        </authorList>
    </citation>
    <scope>NUCLEOTIDE SEQUENCE</scope>
    <source>
        <strain evidence="10">CCAP 19/18</strain>
    </source>
</reference>
<evidence type="ECO:0000313" key="10">
    <source>
        <dbReference type="EMBL" id="KAF5842468.1"/>
    </source>
</evidence>
<evidence type="ECO:0000256" key="1">
    <source>
        <dbReference type="ARBA" id="ARBA00001974"/>
    </source>
</evidence>
<dbReference type="PRINTS" id="PR00371">
    <property type="entry name" value="FPNCR"/>
</dbReference>
<evidence type="ECO:0000256" key="3">
    <source>
        <dbReference type="ARBA" id="ARBA00013223"/>
    </source>
</evidence>
<name>A0ABQ7H6H4_DUNSA</name>
<evidence type="ECO:0000313" key="11">
    <source>
        <dbReference type="Proteomes" id="UP000815325"/>
    </source>
</evidence>
<evidence type="ECO:0000256" key="2">
    <source>
        <dbReference type="ARBA" id="ARBA00008312"/>
    </source>
</evidence>
<comment type="catalytic activity">
    <reaction evidence="8">
        <text>2 reduced [2Fe-2S]-[ferredoxin] + NADP(+) + H(+) = 2 oxidized [2Fe-2S]-[ferredoxin] + NADPH</text>
        <dbReference type="Rhea" id="RHEA:20125"/>
        <dbReference type="Rhea" id="RHEA-COMP:10000"/>
        <dbReference type="Rhea" id="RHEA-COMP:10001"/>
        <dbReference type="ChEBI" id="CHEBI:15378"/>
        <dbReference type="ChEBI" id="CHEBI:33737"/>
        <dbReference type="ChEBI" id="CHEBI:33738"/>
        <dbReference type="ChEBI" id="CHEBI:57783"/>
        <dbReference type="ChEBI" id="CHEBI:58349"/>
        <dbReference type="EC" id="1.18.1.2"/>
    </reaction>
</comment>
<dbReference type="PROSITE" id="PS51384">
    <property type="entry name" value="FAD_FR"/>
    <property type="match status" value="1"/>
</dbReference>
<evidence type="ECO:0000256" key="4">
    <source>
        <dbReference type="ARBA" id="ARBA00022630"/>
    </source>
</evidence>
<keyword evidence="7" id="KW-0560">Oxidoreductase</keyword>
<dbReference type="SUPFAM" id="SSF63380">
    <property type="entry name" value="Riboflavin synthase domain-like"/>
    <property type="match status" value="1"/>
</dbReference>
<comment type="similarity">
    <text evidence="2">Belongs to the ferredoxin--NADP reductase type 1 family.</text>
</comment>
<evidence type="ECO:0000256" key="5">
    <source>
        <dbReference type="ARBA" id="ARBA00022827"/>
    </source>
</evidence>
<dbReference type="EC" id="1.18.1.2" evidence="3"/>
<gene>
    <name evidence="10" type="ORF">DUNSADRAFT_7078</name>
</gene>
<proteinExistence type="inferred from homology"/>
<feature type="non-terminal residue" evidence="10">
    <location>
        <position position="230"/>
    </location>
</feature>
<keyword evidence="6" id="KW-0521">NADP</keyword>
<feature type="domain" description="FAD-binding FR-type" evidence="9">
    <location>
        <begin position="61"/>
        <end position="186"/>
    </location>
</feature>
<dbReference type="InterPro" id="IPR017938">
    <property type="entry name" value="Riboflavin_synthase-like_b-brl"/>
</dbReference>
<dbReference type="EMBL" id="MU069461">
    <property type="protein sequence ID" value="KAF5842468.1"/>
    <property type="molecule type" value="Genomic_DNA"/>
</dbReference>
<dbReference type="PANTHER" id="PTHR43314">
    <property type="match status" value="1"/>
</dbReference>
<dbReference type="Proteomes" id="UP000815325">
    <property type="component" value="Unassembled WGS sequence"/>
</dbReference>
<evidence type="ECO:0000259" key="9">
    <source>
        <dbReference type="PROSITE" id="PS51384"/>
    </source>
</evidence>
<keyword evidence="5" id="KW-0274">FAD</keyword>
<comment type="cofactor">
    <cofactor evidence="1">
        <name>FAD</name>
        <dbReference type="ChEBI" id="CHEBI:57692"/>
    </cofactor>
</comment>
<dbReference type="InterPro" id="IPR039261">
    <property type="entry name" value="FNR_nucleotide-bd"/>
</dbReference>
<evidence type="ECO:0000256" key="7">
    <source>
        <dbReference type="ARBA" id="ARBA00023002"/>
    </source>
</evidence>
<dbReference type="InterPro" id="IPR015701">
    <property type="entry name" value="FNR"/>
</dbReference>
<comment type="caution">
    <text evidence="10">The sequence shown here is derived from an EMBL/GenBank/DDBJ whole genome shotgun (WGS) entry which is preliminary data.</text>
</comment>
<dbReference type="InterPro" id="IPR001709">
    <property type="entry name" value="Flavoprot_Pyr_Nucl_cyt_Rdtase"/>
</dbReference>
<dbReference type="SUPFAM" id="SSF52343">
    <property type="entry name" value="Ferredoxin reductase-like, C-terminal NADP-linked domain"/>
    <property type="match status" value="1"/>
</dbReference>
<evidence type="ECO:0000256" key="6">
    <source>
        <dbReference type="ARBA" id="ARBA00022857"/>
    </source>
</evidence>
<protein>
    <recommendedName>
        <fullName evidence="3">ferredoxin--NADP(+) reductase</fullName>
        <ecNumber evidence="3">1.18.1.2</ecNumber>
    </recommendedName>
</protein>
<accession>A0ABQ7H6H4</accession>
<dbReference type="Gene3D" id="3.40.50.80">
    <property type="entry name" value="Nucleotide-binding domain of ferredoxin-NADP reductase (FNR) module"/>
    <property type="match status" value="1"/>
</dbReference>
<keyword evidence="11" id="KW-1185">Reference proteome</keyword>
<evidence type="ECO:0000256" key="8">
    <source>
        <dbReference type="ARBA" id="ARBA00047776"/>
    </source>
</evidence>
<organism evidence="10 11">
    <name type="scientific">Dunaliella salina</name>
    <name type="common">Green alga</name>
    <name type="synonym">Protococcus salinus</name>
    <dbReference type="NCBI Taxonomy" id="3046"/>
    <lineage>
        <taxon>Eukaryota</taxon>
        <taxon>Viridiplantae</taxon>
        <taxon>Chlorophyta</taxon>
        <taxon>core chlorophytes</taxon>
        <taxon>Chlorophyceae</taxon>
        <taxon>CS clade</taxon>
        <taxon>Chlamydomonadales</taxon>
        <taxon>Dunaliellaceae</taxon>
        <taxon>Dunaliella</taxon>
    </lineage>
</organism>
<keyword evidence="4" id="KW-0285">Flavoprotein</keyword>
<dbReference type="Gene3D" id="2.40.30.10">
    <property type="entry name" value="Translation factors"/>
    <property type="match status" value="1"/>
</dbReference>
<sequence>MQFARKQCVLCPSFLKCSRVPAVRVHAAVTPGAKNLRERTTVNLEQTETPLNTYNVKGGKYPPFKGKVLAVERLGGRDKERDVTNIVIDTGGVVYHEGQSFGVQPLGTKVNSRGVSVPNHVRLYSIAASRYGDTRDGRTTTLCVVRVVYKDAEGKEVRGLCSNYLADTKPGDELTMTGPSGAVLLLPEQHFEQKTPIVCVSTGTGIAPFRSFWRRLFYDAVPGHEVEGFQ</sequence>